<evidence type="ECO:0000256" key="3">
    <source>
        <dbReference type="PROSITE-ProRule" id="PRU00023"/>
    </source>
</evidence>
<evidence type="ECO:0000256" key="1">
    <source>
        <dbReference type="ARBA" id="ARBA00022737"/>
    </source>
</evidence>
<dbReference type="PANTHER" id="PTHR24198">
    <property type="entry name" value="ANKYRIN REPEAT AND PROTEIN KINASE DOMAIN-CONTAINING PROTEIN"/>
    <property type="match status" value="1"/>
</dbReference>
<dbReference type="Gene3D" id="1.25.40.20">
    <property type="entry name" value="Ankyrin repeat-containing domain"/>
    <property type="match status" value="3"/>
</dbReference>
<dbReference type="PROSITE" id="PS50297">
    <property type="entry name" value="ANK_REP_REGION"/>
    <property type="match status" value="2"/>
</dbReference>
<evidence type="ECO:0000313" key="5">
    <source>
        <dbReference type="Proteomes" id="UP000002640"/>
    </source>
</evidence>
<dbReference type="Proteomes" id="UP000002640">
    <property type="component" value="Unassembled WGS sequence"/>
</dbReference>
<dbReference type="InParanoid" id="G4YVU9"/>
<sequence length="535" mass="58895">MAGQEKQCASVSAVHVEREWLHAASNGDVDRMKILREQHPERLDLKRKIGVSSAESADGDELLRTSNFCSWDGFHLSIIGASALHTATWQGDEKIMQYLLEEGQDPDSADDSGMTAVMLAVMRHNLQATRCIFRGRVAIQRNLVLDCREEDAERLQSTLSRTQLLLRFGADPNKRCQGGKTALHHATTDETYEVAKLLVENGSDIDAKDELHLPDNAGVTPLELMIRTEDVNILQVMLNHHQLVPTPQGEDFAGSVLMTAVDEGALSVVEFLLEEGYVENGYQNVKGETAMHRALLKQKPEVAELLCAVDEQTELFALHTVDGESCFHYAARYSSPDELQLPLACYRRWHDEKALGGGGGAEECEDTTMAILNNLNSTGSTALFLAATSTTYSLDDRNAKAELLLDAGAKLLGRSPFLELSSSLVLSTEVQQCSSLWLTECAGPSLQHVTKFCIKYLAIISASEYTQLGVSHEVLGVLLSSGYTVDTVPLLILLPFDRRVSLALLEHIGLFCRQQSHLLMIALYEELVAAWTGLK</sequence>
<dbReference type="GeneID" id="20637562"/>
<dbReference type="AlphaFoldDB" id="G4YVU9"/>
<dbReference type="Pfam" id="PF13637">
    <property type="entry name" value="Ank_4"/>
    <property type="match status" value="1"/>
</dbReference>
<dbReference type="PROSITE" id="PS50088">
    <property type="entry name" value="ANK_REPEAT"/>
    <property type="match status" value="2"/>
</dbReference>
<dbReference type="PANTHER" id="PTHR24198:SF165">
    <property type="entry name" value="ANKYRIN REPEAT-CONTAINING PROTEIN-RELATED"/>
    <property type="match status" value="1"/>
</dbReference>
<dbReference type="SMR" id="G4YVU9"/>
<dbReference type="KEGG" id="psoj:PHYSODRAFT_246136"/>
<dbReference type="SMART" id="SM00248">
    <property type="entry name" value="ANK"/>
    <property type="match status" value="7"/>
</dbReference>
<dbReference type="InterPro" id="IPR002110">
    <property type="entry name" value="Ankyrin_rpt"/>
</dbReference>
<dbReference type="OMA" id="IMLAIMH"/>
<organism evidence="4 5">
    <name type="scientific">Phytophthora sojae (strain P6497)</name>
    <name type="common">Soybean stem and root rot agent</name>
    <name type="synonym">Phytophthora megasperma f. sp. glycines</name>
    <dbReference type="NCBI Taxonomy" id="1094619"/>
    <lineage>
        <taxon>Eukaryota</taxon>
        <taxon>Sar</taxon>
        <taxon>Stramenopiles</taxon>
        <taxon>Oomycota</taxon>
        <taxon>Peronosporomycetes</taxon>
        <taxon>Peronosporales</taxon>
        <taxon>Peronosporaceae</taxon>
        <taxon>Phytophthora</taxon>
    </lineage>
</organism>
<evidence type="ECO:0000313" key="4">
    <source>
        <dbReference type="EMBL" id="EGZ23197.1"/>
    </source>
</evidence>
<dbReference type="InterPro" id="IPR036770">
    <property type="entry name" value="Ankyrin_rpt-contain_sf"/>
</dbReference>
<feature type="repeat" description="ANK" evidence="3">
    <location>
        <begin position="79"/>
        <end position="111"/>
    </location>
</feature>
<protein>
    <submittedName>
        <fullName evidence="4">Uncharacterized protein</fullName>
    </submittedName>
</protein>
<dbReference type="SUPFAM" id="SSF48403">
    <property type="entry name" value="Ankyrin repeat"/>
    <property type="match status" value="1"/>
</dbReference>
<keyword evidence="1" id="KW-0677">Repeat</keyword>
<feature type="repeat" description="ANK" evidence="3">
    <location>
        <begin position="178"/>
        <end position="210"/>
    </location>
</feature>
<dbReference type="Pfam" id="PF12796">
    <property type="entry name" value="Ank_2"/>
    <property type="match status" value="2"/>
</dbReference>
<reference evidence="4 5" key="1">
    <citation type="journal article" date="2006" name="Science">
        <title>Phytophthora genome sequences uncover evolutionary origins and mechanisms of pathogenesis.</title>
        <authorList>
            <person name="Tyler B.M."/>
            <person name="Tripathy S."/>
            <person name="Zhang X."/>
            <person name="Dehal P."/>
            <person name="Jiang R.H."/>
            <person name="Aerts A."/>
            <person name="Arredondo F.D."/>
            <person name="Baxter L."/>
            <person name="Bensasson D."/>
            <person name="Beynon J.L."/>
            <person name="Chapman J."/>
            <person name="Damasceno C.M."/>
            <person name="Dorrance A.E."/>
            <person name="Dou D."/>
            <person name="Dickerman A.W."/>
            <person name="Dubchak I.L."/>
            <person name="Garbelotto M."/>
            <person name="Gijzen M."/>
            <person name="Gordon S.G."/>
            <person name="Govers F."/>
            <person name="Grunwald N.J."/>
            <person name="Huang W."/>
            <person name="Ivors K.L."/>
            <person name="Jones R.W."/>
            <person name="Kamoun S."/>
            <person name="Krampis K."/>
            <person name="Lamour K.H."/>
            <person name="Lee M.K."/>
            <person name="McDonald W.H."/>
            <person name="Medina M."/>
            <person name="Meijer H.J."/>
            <person name="Nordberg E.K."/>
            <person name="Maclean D.J."/>
            <person name="Ospina-Giraldo M.D."/>
            <person name="Morris P.F."/>
            <person name="Phuntumart V."/>
            <person name="Putnam N.H."/>
            <person name="Rash S."/>
            <person name="Rose J.K."/>
            <person name="Sakihama Y."/>
            <person name="Salamov A.A."/>
            <person name="Savidor A."/>
            <person name="Scheuring C.F."/>
            <person name="Smith B.M."/>
            <person name="Sobral B.W."/>
            <person name="Terry A."/>
            <person name="Torto-Alalibo T.A."/>
            <person name="Win J."/>
            <person name="Xu Z."/>
            <person name="Zhang H."/>
            <person name="Grigoriev I.V."/>
            <person name="Rokhsar D.S."/>
            <person name="Boore J.L."/>
        </authorList>
    </citation>
    <scope>NUCLEOTIDE SEQUENCE [LARGE SCALE GENOMIC DNA]</scope>
    <source>
        <strain evidence="4 5">P6497</strain>
    </source>
</reference>
<accession>G4YVU9</accession>
<dbReference type="RefSeq" id="XP_009518485.1">
    <property type="nucleotide sequence ID" value="XM_009520190.1"/>
</dbReference>
<gene>
    <name evidence="4" type="ORF">PHYSODRAFT_246136</name>
</gene>
<dbReference type="EMBL" id="JH159152">
    <property type="protein sequence ID" value="EGZ23197.1"/>
    <property type="molecule type" value="Genomic_DNA"/>
</dbReference>
<keyword evidence="5" id="KW-1185">Reference proteome</keyword>
<evidence type="ECO:0000256" key="2">
    <source>
        <dbReference type="ARBA" id="ARBA00023043"/>
    </source>
</evidence>
<proteinExistence type="predicted"/>
<name>G4YVU9_PHYSP</name>
<keyword evidence="2 3" id="KW-0040">ANK repeat</keyword>